<reference evidence="12 13" key="1">
    <citation type="submission" date="2019-04" db="EMBL/GenBank/DDBJ databases">
        <title>Comparative genomics and transcriptomics to analyze fruiting body development in filamentous ascomycetes.</title>
        <authorList>
            <consortium name="DOE Joint Genome Institute"/>
            <person name="Lutkenhaus R."/>
            <person name="Traeger S."/>
            <person name="Breuer J."/>
            <person name="Kuo A."/>
            <person name="Lipzen A."/>
            <person name="Pangilinan J."/>
            <person name="Dilworth D."/>
            <person name="Sandor L."/>
            <person name="Poggeler S."/>
            <person name="Barry K."/>
            <person name="Grigoriev I.V."/>
            <person name="Nowrousian M."/>
        </authorList>
    </citation>
    <scope>NUCLEOTIDE SEQUENCE [LARGE SCALE GENOMIC DNA]</scope>
    <source>
        <strain evidence="12 13">CBS 389.68</strain>
    </source>
</reference>
<feature type="transmembrane region" description="Helical" evidence="10">
    <location>
        <begin position="606"/>
        <end position="627"/>
    </location>
</feature>
<feature type="transmembrane region" description="Helical" evidence="10">
    <location>
        <begin position="1302"/>
        <end position="1322"/>
    </location>
</feature>
<comment type="subcellular location">
    <subcellularLocation>
        <location evidence="1">Membrane</location>
        <topology evidence="1">Multi-pass membrane protein</topology>
    </subcellularLocation>
</comment>
<dbReference type="EMBL" id="ML220168">
    <property type="protein sequence ID" value="TGZ76711.1"/>
    <property type="molecule type" value="Genomic_DNA"/>
</dbReference>
<protein>
    <recommendedName>
        <fullName evidence="11">ABC transporter domain-containing protein</fullName>
    </recommendedName>
</protein>
<dbReference type="Pfam" id="PF19055">
    <property type="entry name" value="ABC2_membrane_7"/>
    <property type="match status" value="1"/>
</dbReference>
<dbReference type="Pfam" id="PF01061">
    <property type="entry name" value="ABC2_membrane"/>
    <property type="match status" value="2"/>
</dbReference>
<keyword evidence="13" id="KW-1185">Reference proteome</keyword>
<evidence type="ECO:0000256" key="10">
    <source>
        <dbReference type="SAM" id="Phobius"/>
    </source>
</evidence>
<evidence type="ECO:0000256" key="6">
    <source>
        <dbReference type="ARBA" id="ARBA00022840"/>
    </source>
</evidence>
<accession>A0A4S2MIF5</accession>
<feature type="compositionally biased region" description="Pro residues" evidence="9">
    <location>
        <begin position="19"/>
        <end position="29"/>
    </location>
</feature>
<evidence type="ECO:0000313" key="13">
    <source>
        <dbReference type="Proteomes" id="UP000298138"/>
    </source>
</evidence>
<feature type="transmembrane region" description="Helical" evidence="10">
    <location>
        <begin position="1166"/>
        <end position="1183"/>
    </location>
</feature>
<dbReference type="InterPro" id="IPR034003">
    <property type="entry name" value="ABCG_PDR_2"/>
</dbReference>
<evidence type="ECO:0000256" key="9">
    <source>
        <dbReference type="SAM" id="MobiDB-lite"/>
    </source>
</evidence>
<evidence type="ECO:0000256" key="8">
    <source>
        <dbReference type="ARBA" id="ARBA00023136"/>
    </source>
</evidence>
<keyword evidence="7 10" id="KW-1133">Transmembrane helix</keyword>
<feature type="transmembrane region" description="Helical" evidence="10">
    <location>
        <begin position="1427"/>
        <end position="1448"/>
    </location>
</feature>
<evidence type="ECO:0000313" key="12">
    <source>
        <dbReference type="EMBL" id="TGZ76711.1"/>
    </source>
</evidence>
<evidence type="ECO:0000256" key="3">
    <source>
        <dbReference type="ARBA" id="ARBA00022448"/>
    </source>
</evidence>
<dbReference type="Pfam" id="PF06422">
    <property type="entry name" value="PDR_CDR"/>
    <property type="match status" value="1"/>
</dbReference>
<feature type="transmembrane region" description="Helical" evidence="10">
    <location>
        <begin position="572"/>
        <end position="600"/>
    </location>
</feature>
<dbReference type="SUPFAM" id="SSF52540">
    <property type="entry name" value="P-loop containing nucleoside triphosphate hydrolases"/>
    <property type="match status" value="2"/>
</dbReference>
<feature type="transmembrane region" description="Helical" evidence="10">
    <location>
        <begin position="1273"/>
        <end position="1296"/>
    </location>
</feature>
<evidence type="ECO:0000256" key="2">
    <source>
        <dbReference type="ARBA" id="ARBA00006012"/>
    </source>
</evidence>
<feature type="domain" description="ABC transporter" evidence="11">
    <location>
        <begin position="824"/>
        <end position="1068"/>
    </location>
</feature>
<dbReference type="STRING" id="341454.A0A4S2MIF5"/>
<dbReference type="CDD" id="cd03232">
    <property type="entry name" value="ABCG_PDR_domain2"/>
    <property type="match status" value="1"/>
</dbReference>
<dbReference type="InterPro" id="IPR013525">
    <property type="entry name" value="ABC2_TM"/>
</dbReference>
<dbReference type="Gene3D" id="3.40.50.300">
    <property type="entry name" value="P-loop containing nucleotide triphosphate hydrolases"/>
    <property type="match status" value="2"/>
</dbReference>
<dbReference type="FunFam" id="3.40.50.300:FF:000054">
    <property type="entry name" value="ABC multidrug transporter atrF"/>
    <property type="match status" value="1"/>
</dbReference>
<dbReference type="InterPro" id="IPR043926">
    <property type="entry name" value="ABCG_dom"/>
</dbReference>
<dbReference type="OrthoDB" id="245989at2759"/>
<feature type="transmembrane region" description="Helical" evidence="10">
    <location>
        <begin position="639"/>
        <end position="661"/>
    </location>
</feature>
<dbReference type="PANTHER" id="PTHR19241">
    <property type="entry name" value="ATP-BINDING CASSETTE TRANSPORTER"/>
    <property type="match status" value="1"/>
</dbReference>
<feature type="domain" description="ABC transporter" evidence="11">
    <location>
        <begin position="137"/>
        <end position="386"/>
    </location>
</feature>
<keyword evidence="4 10" id="KW-0812">Transmembrane</keyword>
<dbReference type="PROSITE" id="PS00211">
    <property type="entry name" value="ABC_TRANSPORTER_1"/>
    <property type="match status" value="1"/>
</dbReference>
<evidence type="ECO:0000256" key="1">
    <source>
        <dbReference type="ARBA" id="ARBA00004141"/>
    </source>
</evidence>
<feature type="transmembrane region" description="Helical" evidence="10">
    <location>
        <begin position="1231"/>
        <end position="1261"/>
    </location>
</feature>
<dbReference type="InterPro" id="IPR003593">
    <property type="entry name" value="AAA+_ATPase"/>
</dbReference>
<keyword evidence="8 10" id="KW-0472">Membrane</keyword>
<organism evidence="12 13">
    <name type="scientific">Ascodesmis nigricans</name>
    <dbReference type="NCBI Taxonomy" id="341454"/>
    <lineage>
        <taxon>Eukaryota</taxon>
        <taxon>Fungi</taxon>
        <taxon>Dikarya</taxon>
        <taxon>Ascomycota</taxon>
        <taxon>Pezizomycotina</taxon>
        <taxon>Pezizomycetes</taxon>
        <taxon>Pezizales</taxon>
        <taxon>Ascodesmidaceae</taxon>
        <taxon>Ascodesmis</taxon>
    </lineage>
</organism>
<dbReference type="InParanoid" id="A0A4S2MIF5"/>
<dbReference type="InterPro" id="IPR034001">
    <property type="entry name" value="ABCG_PDR_1"/>
</dbReference>
<dbReference type="InterPro" id="IPR027417">
    <property type="entry name" value="P-loop_NTPase"/>
</dbReference>
<gene>
    <name evidence="12" type="ORF">EX30DRAFT_229610</name>
</gene>
<dbReference type="PROSITE" id="PS50893">
    <property type="entry name" value="ABC_TRANSPORTER_2"/>
    <property type="match status" value="2"/>
</dbReference>
<sequence length="1453" mass="161596">MGPSPPDTLSTTSSTTISTPPPTPPPPSQPEEHHVDIAIAEHEFAALSRHLSALSTRSKPHPNNLEKPISGSEEELFDLESHLRGRVTAEREAGIRPKHIGVLFDDLSVSGLGGVRHYIPTFPDAVTGFLNVFGTAKDLLGVGRKGTEVQILRGFSGVVKPGEMVLVLGRPGSGCTTFLKVMANMRDGYTGIGGDVRYGRFEAKEFAERYRGESVYNQEDDTHHHPTLTVGQTLGFALDVKTPGKLPSGMSQSAFKDTVITTLLKMFNISHTKNTVIGNQFVRGVSGGERKRVSIAEMLLTKASVTCWDQSLRGLDSSTALDYAKSLRVMTNVYKMTTFASFYQASESIYELFDKVLVIDAGREIFFGDVKEARAYFEGLGYSPRPRQTTPDYLTGITDEFEREFADGRDESNVPSTPDQLETAFRASKHWGTLSREMEAYRAQVEAEEHVHMDFQTAAMEEKRWGARKGSVYTVPFYMQVWALMKRQFLLKWQDQFQLKTSWATSILVAIVLGTVYLKLPMTSAGAFTRGGVLFISLLFNAFQAFSELASCMLGRPIVNKHKAYTFHRPSALWIAQIAIDILFAAIQILVFSIIVYFMAGLSLSAGSFFTFVLIIVLGYLSMTLFFRTVGCLCPDFDYALKFASVVITLYVLTAGYLIPYDSQGKWVRWVFYISGLGLGFSSLMMNEFKSLIMRCGPESTVPSGPGYNDLAYQTCTLLGSSPGSDIISGKDYIRLTYQYDPANLWRNIGILIALCAGFLAANALLGEYFQYGAGGKTVTFYERENAERKRLNDALKAKRDDRRLRKTVSVEGSKLKIESRAVLTWEDLVYDVPSPTGGELRLLKNIYGYVKPGELTALMGASGAGKTTLLDVLANRKNIGVISGDVLVDGKEKGAAFQRGTSYAEQLDVHEPTQTVREALRFSAYLRQPFEVSKEEKDAYVEEVIGLLEMEEIADAMIGDPTTGLAVEERKRVTIGVELAAKPELLLFLDEPTSGLDSQSAFNIVRFLKKLSNAGQAILCTIHQPNASLFELFDRLLLLQRGGECVYFGDIGQDSETLLGYFAKHGAVAPPNVNPADFMLNTIGAGLTPRFGDRDWADIWRTSEELANVKAHIQEIKAERIAEVGQLPVVNQKEYSTPLMYQIVQVMKRTNLALWRAPNYGFTRLFNHVAVSLFTGVVFLNLDNSRESMQGRVFLIFQCTVLPALILAQVEPKFAFSRLIFHREQSSKMYTQFAFSLSQVIAEIPYSLLCATAFYVCIYFPPGMSLAAPRAGYQFLMILICEIFSVTLGQMIAAFTPNPLIASLLNPPLMIVFSIFCGITIPKPNIPKFWRVWLYELNPFTRLVSGMVVTELHGLPVRCTEREFNIFPIPNGTTCGEYVATWFQGGAPGYLRDPMATGECGYCAFGVGDEFYRPLGWSWGDRWRDCGIFVVFVVSNLGLLFLASRWLNFARR</sequence>
<keyword evidence="5" id="KW-0547">Nucleotide-binding</keyword>
<evidence type="ECO:0000256" key="5">
    <source>
        <dbReference type="ARBA" id="ARBA00022741"/>
    </source>
</evidence>
<dbReference type="InterPro" id="IPR010929">
    <property type="entry name" value="PDR_CDR_ABC"/>
</dbReference>
<dbReference type="InterPro" id="IPR003439">
    <property type="entry name" value="ABC_transporter-like_ATP-bd"/>
</dbReference>
<keyword evidence="6" id="KW-0067">ATP-binding</keyword>
<feature type="transmembrane region" description="Helical" evidence="10">
    <location>
        <begin position="501"/>
        <end position="520"/>
    </location>
</feature>
<keyword evidence="3" id="KW-0813">Transport</keyword>
<dbReference type="GO" id="GO:0005524">
    <property type="term" value="F:ATP binding"/>
    <property type="evidence" value="ECO:0007669"/>
    <property type="project" value="UniProtKB-KW"/>
</dbReference>
<proteinExistence type="inferred from homology"/>
<dbReference type="Proteomes" id="UP000298138">
    <property type="component" value="Unassembled WGS sequence"/>
</dbReference>
<feature type="transmembrane region" description="Helical" evidence="10">
    <location>
        <begin position="532"/>
        <end position="551"/>
    </location>
</feature>
<dbReference type="InterPro" id="IPR017871">
    <property type="entry name" value="ABC_transporter-like_CS"/>
</dbReference>
<dbReference type="GO" id="GO:0016020">
    <property type="term" value="C:membrane"/>
    <property type="evidence" value="ECO:0007669"/>
    <property type="project" value="UniProtKB-SubCell"/>
</dbReference>
<feature type="region of interest" description="Disordered" evidence="9">
    <location>
        <begin position="1"/>
        <end position="34"/>
    </location>
</feature>
<name>A0A4S2MIF5_9PEZI</name>
<dbReference type="InterPro" id="IPR029481">
    <property type="entry name" value="ABC_trans_N"/>
</dbReference>
<evidence type="ECO:0000256" key="4">
    <source>
        <dbReference type="ARBA" id="ARBA00022692"/>
    </source>
</evidence>
<dbReference type="SMART" id="SM00382">
    <property type="entry name" value="AAA"/>
    <property type="match status" value="2"/>
</dbReference>
<evidence type="ECO:0000256" key="7">
    <source>
        <dbReference type="ARBA" id="ARBA00022989"/>
    </source>
</evidence>
<evidence type="ECO:0000259" key="11">
    <source>
        <dbReference type="PROSITE" id="PS50893"/>
    </source>
</evidence>
<dbReference type="Pfam" id="PF00005">
    <property type="entry name" value="ABC_tran"/>
    <property type="match status" value="2"/>
</dbReference>
<dbReference type="CDD" id="cd03233">
    <property type="entry name" value="ABCG_PDR_domain1"/>
    <property type="match status" value="1"/>
</dbReference>
<feature type="transmembrane region" description="Helical" evidence="10">
    <location>
        <begin position="745"/>
        <end position="766"/>
    </location>
</feature>
<feature type="compositionally biased region" description="Low complexity" evidence="9">
    <location>
        <begin position="7"/>
        <end position="18"/>
    </location>
</feature>
<comment type="similarity">
    <text evidence="2">Belongs to the ABC transporter superfamily. ABCG family. PDR (TC 3.A.1.205) subfamily.</text>
</comment>
<dbReference type="GO" id="GO:0016887">
    <property type="term" value="F:ATP hydrolysis activity"/>
    <property type="evidence" value="ECO:0007669"/>
    <property type="project" value="InterPro"/>
</dbReference>
<dbReference type="GO" id="GO:0140359">
    <property type="term" value="F:ABC-type transporter activity"/>
    <property type="evidence" value="ECO:0007669"/>
    <property type="project" value="InterPro"/>
</dbReference>
<dbReference type="Pfam" id="PF14510">
    <property type="entry name" value="ABC_trans_N"/>
    <property type="match status" value="1"/>
</dbReference>